<evidence type="ECO:0000313" key="1">
    <source>
        <dbReference type="EMBL" id="KJA22790.1"/>
    </source>
</evidence>
<gene>
    <name evidence="1" type="ORF">HYPSUDRAFT_40576</name>
</gene>
<proteinExistence type="predicted"/>
<evidence type="ECO:0000313" key="2">
    <source>
        <dbReference type="Proteomes" id="UP000054270"/>
    </source>
</evidence>
<reference evidence="2" key="1">
    <citation type="submission" date="2014-04" db="EMBL/GenBank/DDBJ databases">
        <title>Evolutionary Origins and Diversification of the Mycorrhizal Mutualists.</title>
        <authorList>
            <consortium name="DOE Joint Genome Institute"/>
            <consortium name="Mycorrhizal Genomics Consortium"/>
            <person name="Kohler A."/>
            <person name="Kuo A."/>
            <person name="Nagy L.G."/>
            <person name="Floudas D."/>
            <person name="Copeland A."/>
            <person name="Barry K.W."/>
            <person name="Cichocki N."/>
            <person name="Veneault-Fourrey C."/>
            <person name="LaButti K."/>
            <person name="Lindquist E.A."/>
            <person name="Lipzen A."/>
            <person name="Lundell T."/>
            <person name="Morin E."/>
            <person name="Murat C."/>
            <person name="Riley R."/>
            <person name="Ohm R."/>
            <person name="Sun H."/>
            <person name="Tunlid A."/>
            <person name="Henrissat B."/>
            <person name="Grigoriev I.V."/>
            <person name="Hibbett D.S."/>
            <person name="Martin F."/>
        </authorList>
    </citation>
    <scope>NUCLEOTIDE SEQUENCE [LARGE SCALE GENOMIC DNA]</scope>
    <source>
        <strain evidence="2">FD-334 SS-4</strain>
    </source>
</reference>
<dbReference type="AlphaFoldDB" id="A0A0D2PSR9"/>
<name>A0A0D2PSR9_HYPSF</name>
<protein>
    <submittedName>
        <fullName evidence="1">Uncharacterized protein</fullName>
    </submittedName>
</protein>
<sequence length="82" mass="9368">MSKGLLKNLESIPSTENDISITEINDKESRNSFLKDIFLECLLPHQFSNELMLHIMMDNCSETLPCIKISPTEWKVNGNITL</sequence>
<dbReference type="Proteomes" id="UP000054270">
    <property type="component" value="Unassembled WGS sequence"/>
</dbReference>
<keyword evidence="2" id="KW-1185">Reference proteome</keyword>
<organism evidence="1 2">
    <name type="scientific">Hypholoma sublateritium (strain FD-334 SS-4)</name>
    <dbReference type="NCBI Taxonomy" id="945553"/>
    <lineage>
        <taxon>Eukaryota</taxon>
        <taxon>Fungi</taxon>
        <taxon>Dikarya</taxon>
        <taxon>Basidiomycota</taxon>
        <taxon>Agaricomycotina</taxon>
        <taxon>Agaricomycetes</taxon>
        <taxon>Agaricomycetidae</taxon>
        <taxon>Agaricales</taxon>
        <taxon>Agaricineae</taxon>
        <taxon>Strophariaceae</taxon>
        <taxon>Hypholoma</taxon>
    </lineage>
</organism>
<accession>A0A0D2PSR9</accession>
<dbReference type="EMBL" id="KN817547">
    <property type="protein sequence ID" value="KJA22790.1"/>
    <property type="molecule type" value="Genomic_DNA"/>
</dbReference>